<dbReference type="PANTHER" id="PTHR31252:SF11">
    <property type="entry name" value="DUF4419 DOMAIN-CONTAINING PROTEIN"/>
    <property type="match status" value="1"/>
</dbReference>
<dbReference type="InterPro" id="IPR025533">
    <property type="entry name" value="DUF4419"/>
</dbReference>
<evidence type="ECO:0000313" key="1">
    <source>
        <dbReference type="EMBL" id="GCD97350.1"/>
    </source>
</evidence>
<dbReference type="EMBL" id="BIFH01000023">
    <property type="protein sequence ID" value="GCD97350.1"/>
    <property type="molecule type" value="Genomic_DNA"/>
</dbReference>
<reference evidence="1 2" key="1">
    <citation type="submission" date="2018-12" db="EMBL/GenBank/DDBJ databases">
        <title>Draft genome sequence of Embleya hyalina NBRC 13850T.</title>
        <authorList>
            <person name="Komaki H."/>
            <person name="Hosoyama A."/>
            <person name="Kimura A."/>
            <person name="Ichikawa N."/>
            <person name="Tamura T."/>
        </authorList>
    </citation>
    <scope>NUCLEOTIDE SEQUENCE [LARGE SCALE GENOMIC DNA]</scope>
    <source>
        <strain evidence="1 2">NBRC 13850</strain>
    </source>
</reference>
<protein>
    <recommendedName>
        <fullName evidence="3">DUF4419 domain-containing protein</fullName>
    </recommendedName>
</protein>
<dbReference type="AlphaFoldDB" id="A0A401YRW9"/>
<keyword evidence="2" id="KW-1185">Reference proteome</keyword>
<dbReference type="Proteomes" id="UP000286931">
    <property type="component" value="Unassembled WGS sequence"/>
</dbReference>
<proteinExistence type="predicted"/>
<organism evidence="1 2">
    <name type="scientific">Embleya hyalina</name>
    <dbReference type="NCBI Taxonomy" id="516124"/>
    <lineage>
        <taxon>Bacteria</taxon>
        <taxon>Bacillati</taxon>
        <taxon>Actinomycetota</taxon>
        <taxon>Actinomycetes</taxon>
        <taxon>Kitasatosporales</taxon>
        <taxon>Streptomycetaceae</taxon>
        <taxon>Embleya</taxon>
    </lineage>
</organism>
<gene>
    <name evidence="1" type="ORF">EHYA_05042</name>
</gene>
<evidence type="ECO:0000313" key="2">
    <source>
        <dbReference type="Proteomes" id="UP000286931"/>
    </source>
</evidence>
<dbReference type="PANTHER" id="PTHR31252">
    <property type="entry name" value="DUF4419 DOMAIN-CONTAINING PROTEIN"/>
    <property type="match status" value="1"/>
</dbReference>
<comment type="caution">
    <text evidence="1">The sequence shown here is derived from an EMBL/GenBank/DDBJ whole genome shotgun (WGS) entry which is preliminary data.</text>
</comment>
<name>A0A401YRW9_9ACTN</name>
<dbReference type="RefSeq" id="WP_126639314.1">
    <property type="nucleotide sequence ID" value="NZ_BIFH01000023.1"/>
</dbReference>
<dbReference type="Pfam" id="PF14388">
    <property type="entry name" value="DUF4419"/>
    <property type="match status" value="1"/>
</dbReference>
<evidence type="ECO:0008006" key="3">
    <source>
        <dbReference type="Google" id="ProtNLM"/>
    </source>
</evidence>
<accession>A0A401YRW9</accession>
<sequence length="439" mass="47833">MAFEIDLPLGADAEAAEWAGELAEIGNGRFLRAVAGSSARFHYLDTDRMVGRPSDAPEVTESSASLLLRAMHMCFSAHLPLALSPDVLWYVVVHEVAVHVRLDAETYAELFTDTPGQRRTIVVRDDAAPLDWGRSIGLVRGPLRARIGTATADLFQPSFSTTTAADATAVLVALMDVVGPYYDFHWTTLCGIPRIRLEGTDEDWRLLAARVRGLAERFAGLRAWFAGLCPVLDTIAATVSGDGVDEEFWRSIYKYRSASGGASVTGWINAFLAHRYGDSGPVPKDEFGAGRTAAGHFPSHVSKVPFRWETLAGTFDMGFLGGVLGIERDGEWIRPRLGTAVVEFLPDAEDRDERLPHPWTLTDIRRLTGCPDARIPDTPGTATYNGRTLHVDCVIDVEGRQVVRDAAGHWYVGDVVSAAGGIECWDCCGPDLGLALRYC</sequence>
<dbReference type="OrthoDB" id="9806766at2"/>